<feature type="region of interest" description="Disordered" evidence="1">
    <location>
        <begin position="25"/>
        <end position="97"/>
    </location>
</feature>
<reference evidence="2" key="1">
    <citation type="submission" date="2013-05" db="EMBL/GenBank/DDBJ databases">
        <title>Genome assembly of Cystobacter fuscus DSM 2262.</title>
        <authorList>
            <person name="Sharma G."/>
            <person name="Khatri I."/>
            <person name="Kaur C."/>
            <person name="Mayilraj S."/>
            <person name="Subramanian S."/>
        </authorList>
    </citation>
    <scope>NUCLEOTIDE SEQUENCE [LARGE SCALE GENOMIC DNA]</scope>
    <source>
        <strain evidence="2">DSM 2262</strain>
    </source>
</reference>
<organism evidence="2 3">
    <name type="scientific">Cystobacter fuscus (strain ATCC 25194 / DSM 2262 / NBRC 100088 / M29)</name>
    <dbReference type="NCBI Taxonomy" id="1242864"/>
    <lineage>
        <taxon>Bacteria</taxon>
        <taxon>Pseudomonadati</taxon>
        <taxon>Myxococcota</taxon>
        <taxon>Myxococcia</taxon>
        <taxon>Myxococcales</taxon>
        <taxon>Cystobacterineae</taxon>
        <taxon>Archangiaceae</taxon>
        <taxon>Cystobacter</taxon>
    </lineage>
</organism>
<evidence type="ECO:0000313" key="2">
    <source>
        <dbReference type="EMBL" id="EPX55118.1"/>
    </source>
</evidence>
<evidence type="ECO:0000313" key="3">
    <source>
        <dbReference type="Proteomes" id="UP000011682"/>
    </source>
</evidence>
<dbReference type="EMBL" id="ANAH02000074">
    <property type="protein sequence ID" value="EPX55118.1"/>
    <property type="molecule type" value="Genomic_DNA"/>
</dbReference>
<gene>
    <name evidence="2" type="ORF">D187_009624</name>
</gene>
<comment type="caution">
    <text evidence="2">The sequence shown here is derived from an EMBL/GenBank/DDBJ whole genome shotgun (WGS) entry which is preliminary data.</text>
</comment>
<protein>
    <submittedName>
        <fullName evidence="2">Uncharacterized protein</fullName>
    </submittedName>
</protein>
<dbReference type="Proteomes" id="UP000011682">
    <property type="component" value="Unassembled WGS sequence"/>
</dbReference>
<name>S9QFL1_CYSF2</name>
<evidence type="ECO:0000256" key="1">
    <source>
        <dbReference type="SAM" id="MobiDB-lite"/>
    </source>
</evidence>
<feature type="compositionally biased region" description="Basic and acidic residues" evidence="1">
    <location>
        <begin position="50"/>
        <end position="73"/>
    </location>
</feature>
<proteinExistence type="predicted"/>
<dbReference type="AlphaFoldDB" id="S9QFL1"/>
<keyword evidence="3" id="KW-1185">Reference proteome</keyword>
<accession>S9QFL1</accession>
<sequence>MNVPTLPPVALDRPGRQLHRVFLRTRHPRAPRGPPPSEPPSITYLTPHGETVRESRRALTARGERRLSGEAREAAGASCGSRSHGPGTLTAHPGHFV</sequence>